<feature type="region of interest" description="Disordered" evidence="1">
    <location>
        <begin position="36"/>
        <end position="94"/>
    </location>
</feature>
<organism evidence="2 3">
    <name type="scientific">Citrullus colocynthis</name>
    <name type="common">colocynth</name>
    <dbReference type="NCBI Taxonomy" id="252529"/>
    <lineage>
        <taxon>Eukaryota</taxon>
        <taxon>Viridiplantae</taxon>
        <taxon>Streptophyta</taxon>
        <taxon>Embryophyta</taxon>
        <taxon>Tracheophyta</taxon>
        <taxon>Spermatophyta</taxon>
        <taxon>Magnoliopsida</taxon>
        <taxon>eudicotyledons</taxon>
        <taxon>Gunneridae</taxon>
        <taxon>Pentapetalae</taxon>
        <taxon>rosids</taxon>
        <taxon>fabids</taxon>
        <taxon>Cucurbitales</taxon>
        <taxon>Cucurbitaceae</taxon>
        <taxon>Benincaseae</taxon>
        <taxon>Citrullus</taxon>
    </lineage>
</organism>
<accession>A0ABP0YN14</accession>
<evidence type="ECO:0000313" key="2">
    <source>
        <dbReference type="EMBL" id="CAK9321766.1"/>
    </source>
</evidence>
<dbReference type="EMBL" id="OZ021739">
    <property type="protein sequence ID" value="CAK9321766.1"/>
    <property type="molecule type" value="Genomic_DNA"/>
</dbReference>
<reference evidence="2 3" key="1">
    <citation type="submission" date="2024-03" db="EMBL/GenBank/DDBJ databases">
        <authorList>
            <person name="Gkanogiannis A."/>
            <person name="Becerra Lopez-Lavalle L."/>
        </authorList>
    </citation>
    <scope>NUCLEOTIDE SEQUENCE [LARGE SCALE GENOMIC DNA]</scope>
</reference>
<dbReference type="Proteomes" id="UP001642487">
    <property type="component" value="Chromosome 5"/>
</dbReference>
<protein>
    <submittedName>
        <fullName evidence="2">Uncharacterized protein</fullName>
    </submittedName>
</protein>
<gene>
    <name evidence="2" type="ORF">CITCOLO1_LOCUS13856</name>
</gene>
<sequence length="94" mass="10738">MLKVDAIILESRVELEGDCRIWSRYRNVVGRAQKSVQESNEAAKNHHPPFSSSSHQQLISTKLFPFPSFIKNKTPPPKRKNLPKRPSISLPFPC</sequence>
<evidence type="ECO:0000256" key="1">
    <source>
        <dbReference type="SAM" id="MobiDB-lite"/>
    </source>
</evidence>
<keyword evidence="3" id="KW-1185">Reference proteome</keyword>
<proteinExistence type="predicted"/>
<evidence type="ECO:0000313" key="3">
    <source>
        <dbReference type="Proteomes" id="UP001642487"/>
    </source>
</evidence>
<name>A0ABP0YN14_9ROSI</name>